<dbReference type="Proteomes" id="UP000799771">
    <property type="component" value="Unassembled WGS sequence"/>
</dbReference>
<feature type="region of interest" description="Disordered" evidence="1">
    <location>
        <begin position="726"/>
        <end position="746"/>
    </location>
</feature>
<dbReference type="InterPro" id="IPR011564">
    <property type="entry name" value="Telomer_end-bd_POT1/Cdc13"/>
</dbReference>
<feature type="domain" description="Telomeric single stranded DNA binding POT1/Cdc13" evidence="2">
    <location>
        <begin position="1200"/>
        <end position="1355"/>
    </location>
</feature>
<feature type="region of interest" description="Disordered" evidence="1">
    <location>
        <begin position="139"/>
        <end position="159"/>
    </location>
</feature>
<feature type="region of interest" description="Disordered" evidence="1">
    <location>
        <begin position="843"/>
        <end position="951"/>
    </location>
</feature>
<feature type="region of interest" description="Disordered" evidence="1">
    <location>
        <begin position="176"/>
        <end position="198"/>
    </location>
</feature>
<accession>A0A6A6A0X6</accession>
<keyword evidence="4" id="KW-1185">Reference proteome</keyword>
<dbReference type="GO" id="GO:0000723">
    <property type="term" value="P:telomere maintenance"/>
    <property type="evidence" value="ECO:0007669"/>
    <property type="project" value="InterPro"/>
</dbReference>
<feature type="compositionally biased region" description="Low complexity" evidence="1">
    <location>
        <begin position="468"/>
        <end position="481"/>
    </location>
</feature>
<feature type="region of interest" description="Disordered" evidence="1">
    <location>
        <begin position="314"/>
        <end position="431"/>
    </location>
</feature>
<feature type="region of interest" description="Disordered" evidence="1">
    <location>
        <begin position="993"/>
        <end position="1091"/>
    </location>
</feature>
<evidence type="ECO:0000313" key="4">
    <source>
        <dbReference type="Proteomes" id="UP000799771"/>
    </source>
</evidence>
<dbReference type="EMBL" id="ML977516">
    <property type="protein sequence ID" value="KAF2125470.1"/>
    <property type="molecule type" value="Genomic_DNA"/>
</dbReference>
<gene>
    <name evidence="3" type="ORF">P153DRAFT_434518</name>
</gene>
<feature type="compositionally biased region" description="Basic and acidic residues" evidence="1">
    <location>
        <begin position="179"/>
        <end position="192"/>
    </location>
</feature>
<feature type="region of interest" description="Disordered" evidence="1">
    <location>
        <begin position="1161"/>
        <end position="1188"/>
    </location>
</feature>
<dbReference type="Gene3D" id="2.40.50.140">
    <property type="entry name" value="Nucleic acid-binding proteins"/>
    <property type="match status" value="1"/>
</dbReference>
<organism evidence="3 4">
    <name type="scientific">Dothidotthia symphoricarpi CBS 119687</name>
    <dbReference type="NCBI Taxonomy" id="1392245"/>
    <lineage>
        <taxon>Eukaryota</taxon>
        <taxon>Fungi</taxon>
        <taxon>Dikarya</taxon>
        <taxon>Ascomycota</taxon>
        <taxon>Pezizomycotina</taxon>
        <taxon>Dothideomycetes</taxon>
        <taxon>Pleosporomycetidae</taxon>
        <taxon>Pleosporales</taxon>
        <taxon>Dothidotthiaceae</taxon>
        <taxon>Dothidotthia</taxon>
    </lineage>
</organism>
<proteinExistence type="predicted"/>
<reference evidence="3" key="1">
    <citation type="journal article" date="2020" name="Stud. Mycol.">
        <title>101 Dothideomycetes genomes: a test case for predicting lifestyles and emergence of pathogens.</title>
        <authorList>
            <person name="Haridas S."/>
            <person name="Albert R."/>
            <person name="Binder M."/>
            <person name="Bloem J."/>
            <person name="Labutti K."/>
            <person name="Salamov A."/>
            <person name="Andreopoulos B."/>
            <person name="Baker S."/>
            <person name="Barry K."/>
            <person name="Bills G."/>
            <person name="Bluhm B."/>
            <person name="Cannon C."/>
            <person name="Castanera R."/>
            <person name="Culley D."/>
            <person name="Daum C."/>
            <person name="Ezra D."/>
            <person name="Gonzalez J."/>
            <person name="Henrissat B."/>
            <person name="Kuo A."/>
            <person name="Liang C."/>
            <person name="Lipzen A."/>
            <person name="Lutzoni F."/>
            <person name="Magnuson J."/>
            <person name="Mondo S."/>
            <person name="Nolan M."/>
            <person name="Ohm R."/>
            <person name="Pangilinan J."/>
            <person name="Park H.-J."/>
            <person name="Ramirez L."/>
            <person name="Alfaro M."/>
            <person name="Sun H."/>
            <person name="Tritt A."/>
            <person name="Yoshinaga Y."/>
            <person name="Zwiers L.-H."/>
            <person name="Turgeon B."/>
            <person name="Goodwin S."/>
            <person name="Spatafora J."/>
            <person name="Crous P."/>
            <person name="Grigoriev I."/>
        </authorList>
    </citation>
    <scope>NUCLEOTIDE SEQUENCE</scope>
    <source>
        <strain evidence="3">CBS 119687</strain>
    </source>
</reference>
<name>A0A6A6A0X6_9PLEO</name>
<dbReference type="GO" id="GO:0003677">
    <property type="term" value="F:DNA binding"/>
    <property type="evidence" value="ECO:0007669"/>
    <property type="project" value="InterPro"/>
</dbReference>
<sequence>MEHPDDHERVRIAALTPALPAPEGKQFKAVVTLIWPYSSSTRQFALLLAEPELRLRRNKGQVRARFHESSAKAIAATGVGIGDEVVLDLGGAQFVQDATASTPGKTIDWDLSYHGILTARIFRSGRELASLDLVHAAPTPAPQSPARPHAIAAPSPAQQWSSPAFLKRARLSDSPVFDAPHDPFADGPEAGHDKKRRRKSYRDWTAWTYSARTPSPDKEDVTMEDQLESAEPSPSRSTHLPKTPISPPLLERQVIEEEEEEDEEEEEEEEEARKAQTALSKHASPAEQATTLTDTGLLADEDSFVRDTSYDALSVAPDDTLPSDAQFAFGGDTELDTEVEEEERRQDGHYDASVSLTEADVLEPKDNPSPPTEDEADHVASSVSDQDYAEEDVGSATEQDGPIAITEAREATVSAPATTTENSQLSVTEEPVHTAPFQDALRIAMPPPLSILETSFPSGMRTPLGKEPSSPTLKPLDSSTLPLPSPFPGEHDSTVTSYLDHITTNDLEHSELPDTGEEDPTDDADYIIETSFYSSISSSKAGAFHPTHESAFTPVRFTFGMDGAGFSRPLELSSPEPQGQIEVEEHVQRHVEIADNVDNPPDTVPATPKSIFSLHDTSMQDENVQILDNDDELVNTQQSAVISEIIDLGSPSEDDGEEEDITVGSQHIDTDKEESKEGNIQLRTAASHSSTPVPRQDPVTKVVVPGYTNDHSELAAVGHMQEVPASTASQSELATYTSPSQALDNENNSSMEQYTMVDDWEPQLGIDYSDAVMEDSNLQDEVLNSPQQESHIEDMFPGVKMESVEEDSLYQISQQDGQPSQNDQDSDKLLIAVPQEGDKLGKLQLIAVPATGPARNTRSKTKTSMSPPRDDVPTSQRSTRSSGAGMSLTSHARTTISPPRTRGRSTISLSQDASQLSPLDSHSRSRLLSSTQSPQVPAAAPTHWSARKTASRRGINSYYDFDPFQERDTFATSLEPSQELGASQGRYSNVSYVKDSEEDSLHSEHSISTVQQSDDWDGSAMHDDRDFELVTPPRLKSRVQGTSHVELPGEGEGDQPRSSPPQPTDVNESTHSSPPVIASEVPSTRQQSLHDRHSLITPQATQQTTAPSQSRQKQHSVLLTPQLTQTTSSGLPSFKSVIETQSTTESPMAKVIPHHDEATLEVASSPSLHSTDNSNSDDEATLIARPEDPSVGLSTPLAYYTPLKDLVYFLNRSSQFHSSANPDILGLVTSATTPAAKAAKGPQHWNTTLHMTDLSTWPATTTVQIFRAYQTALPIAEQGDVVLLRAFSVKSLNRSATLISTDESSWCVWRYGKPVWGAKRGAFGETRAREEVKGPAVERGEGEWKEVERLRGWYVNTVKAGSDRKKEESQQGVESETA</sequence>
<dbReference type="RefSeq" id="XP_033519862.1">
    <property type="nucleotide sequence ID" value="XM_033673087.1"/>
</dbReference>
<dbReference type="OrthoDB" id="5363079at2759"/>
<feature type="compositionally biased region" description="Acidic residues" evidence="1">
    <location>
        <begin position="256"/>
        <end position="270"/>
    </location>
</feature>
<evidence type="ECO:0000256" key="1">
    <source>
        <dbReference type="SAM" id="MobiDB-lite"/>
    </source>
</evidence>
<feature type="region of interest" description="Disordered" evidence="1">
    <location>
        <begin position="210"/>
        <end position="298"/>
    </location>
</feature>
<feature type="compositionally biased region" description="Low complexity" evidence="1">
    <location>
        <begin position="289"/>
        <end position="298"/>
    </location>
</feature>
<dbReference type="GO" id="GO:0000781">
    <property type="term" value="C:chromosome, telomeric region"/>
    <property type="evidence" value="ECO:0007669"/>
    <property type="project" value="InterPro"/>
</dbReference>
<feature type="compositionally biased region" description="Polar residues" evidence="1">
    <location>
        <begin position="415"/>
        <end position="427"/>
    </location>
</feature>
<protein>
    <recommendedName>
        <fullName evidence="2">Telomeric single stranded DNA binding POT1/Cdc13 domain-containing protein</fullName>
    </recommendedName>
</protein>
<evidence type="ECO:0000259" key="2">
    <source>
        <dbReference type="SMART" id="SM00976"/>
    </source>
</evidence>
<feature type="compositionally biased region" description="Low complexity" evidence="1">
    <location>
        <begin position="916"/>
        <end position="935"/>
    </location>
</feature>
<dbReference type="Pfam" id="PF02765">
    <property type="entry name" value="POT1"/>
    <property type="match status" value="1"/>
</dbReference>
<dbReference type="GeneID" id="54413519"/>
<dbReference type="SUPFAM" id="SSF50249">
    <property type="entry name" value="Nucleic acid-binding proteins"/>
    <property type="match status" value="1"/>
</dbReference>
<dbReference type="InterPro" id="IPR012340">
    <property type="entry name" value="NA-bd_OB-fold"/>
</dbReference>
<dbReference type="SMART" id="SM00976">
    <property type="entry name" value="Telo_bind"/>
    <property type="match status" value="1"/>
</dbReference>
<evidence type="ECO:0000313" key="3">
    <source>
        <dbReference type="EMBL" id="KAF2125470.1"/>
    </source>
</evidence>
<feature type="compositionally biased region" description="Polar residues" evidence="1">
    <location>
        <begin position="1064"/>
        <end position="1073"/>
    </location>
</feature>
<feature type="compositionally biased region" description="Polar residues" evidence="1">
    <location>
        <begin position="1162"/>
        <end position="1174"/>
    </location>
</feature>
<feature type="compositionally biased region" description="Polar residues" evidence="1">
    <location>
        <begin position="873"/>
        <end position="915"/>
    </location>
</feature>
<feature type="region of interest" description="Disordered" evidence="1">
    <location>
        <begin position="456"/>
        <end position="481"/>
    </location>
</feature>